<dbReference type="RefSeq" id="WP_006773831.1">
    <property type="nucleotide sequence ID" value="NZ_GG667664.1"/>
</dbReference>
<reference evidence="6 7" key="1">
    <citation type="submission" date="2010-01" db="EMBL/GenBank/DDBJ databases">
        <authorList>
            <person name="Weinstock G."/>
            <person name="Sodergren E."/>
            <person name="Clifton S."/>
            <person name="Fulton L."/>
            <person name="Fulton B."/>
            <person name="Courtney L."/>
            <person name="Fronick C."/>
            <person name="Harrison M."/>
            <person name="Strong C."/>
            <person name="Farmer C."/>
            <person name="Delahaunty K."/>
            <person name="Markovic C."/>
            <person name="Hall O."/>
            <person name="Minx P."/>
            <person name="Tomlinson C."/>
            <person name="Mitreva M."/>
            <person name="Nelson J."/>
            <person name="Hou S."/>
            <person name="Wollam A."/>
            <person name="Pepin K.H."/>
            <person name="Johnson M."/>
            <person name="Bhonagiri V."/>
            <person name="Nash W.E."/>
            <person name="Warren W."/>
            <person name="Chinwalla A."/>
            <person name="Mardis E.R."/>
            <person name="Wilson R.K."/>
        </authorList>
    </citation>
    <scope>NUCLEOTIDE SEQUENCE [LARGE SCALE GENOMIC DNA]</scope>
    <source>
        <strain evidence="6 7">DSM 13479</strain>
    </source>
</reference>
<dbReference type="AlphaFoldDB" id="D3AIB8"/>
<accession>D3AIB8</accession>
<dbReference type="HOGENOM" id="CLU_037628_14_1_9"/>
<keyword evidence="2" id="KW-0805">Transcription regulation</keyword>
<feature type="domain" description="HTH lacI-type" evidence="5">
    <location>
        <begin position="6"/>
        <end position="60"/>
    </location>
</feature>
<evidence type="ECO:0000313" key="7">
    <source>
        <dbReference type="Proteomes" id="UP000004968"/>
    </source>
</evidence>
<dbReference type="PROSITE" id="PS50932">
    <property type="entry name" value="HTH_LACI_2"/>
    <property type="match status" value="1"/>
</dbReference>
<evidence type="ECO:0000313" key="6">
    <source>
        <dbReference type="EMBL" id="EFC98425.1"/>
    </source>
</evidence>
<evidence type="ECO:0000256" key="3">
    <source>
        <dbReference type="ARBA" id="ARBA00023125"/>
    </source>
</evidence>
<evidence type="ECO:0000259" key="5">
    <source>
        <dbReference type="PROSITE" id="PS50932"/>
    </source>
</evidence>
<evidence type="ECO:0000256" key="1">
    <source>
        <dbReference type="ARBA" id="ARBA00022491"/>
    </source>
</evidence>
<dbReference type="PRINTS" id="PR00036">
    <property type="entry name" value="HTHLACI"/>
</dbReference>
<dbReference type="SMART" id="SM00354">
    <property type="entry name" value="HTH_LACI"/>
    <property type="match status" value="1"/>
</dbReference>
<dbReference type="Gene3D" id="3.40.50.2300">
    <property type="match status" value="2"/>
</dbReference>
<dbReference type="Gene3D" id="1.10.260.40">
    <property type="entry name" value="lambda repressor-like DNA-binding domains"/>
    <property type="match status" value="1"/>
</dbReference>
<dbReference type="Pfam" id="PF00532">
    <property type="entry name" value="Peripla_BP_1"/>
    <property type="match status" value="1"/>
</dbReference>
<protein>
    <submittedName>
        <fullName evidence="6">Transcriptional regulator, LacI family</fullName>
    </submittedName>
</protein>
<evidence type="ECO:0000256" key="4">
    <source>
        <dbReference type="ARBA" id="ARBA00023163"/>
    </source>
</evidence>
<keyword evidence="1" id="KW-0678">Repressor</keyword>
<dbReference type="CDD" id="cd01392">
    <property type="entry name" value="HTH_LacI"/>
    <property type="match status" value="1"/>
</dbReference>
<dbReference type="CDD" id="cd06267">
    <property type="entry name" value="PBP1_LacI_sugar_binding-like"/>
    <property type="match status" value="1"/>
</dbReference>
<dbReference type="InterPro" id="IPR028082">
    <property type="entry name" value="Peripla_BP_I"/>
</dbReference>
<name>D3AIB8_9FIRM</name>
<dbReference type="InterPro" id="IPR010982">
    <property type="entry name" value="Lambda_DNA-bd_dom_sf"/>
</dbReference>
<organism evidence="6 7">
    <name type="scientific">Hungatella hathewayi DSM 13479</name>
    <dbReference type="NCBI Taxonomy" id="566550"/>
    <lineage>
        <taxon>Bacteria</taxon>
        <taxon>Bacillati</taxon>
        <taxon>Bacillota</taxon>
        <taxon>Clostridia</taxon>
        <taxon>Lachnospirales</taxon>
        <taxon>Lachnospiraceae</taxon>
        <taxon>Hungatella</taxon>
    </lineage>
</organism>
<dbReference type="SUPFAM" id="SSF53822">
    <property type="entry name" value="Periplasmic binding protein-like I"/>
    <property type="match status" value="1"/>
</dbReference>
<evidence type="ECO:0000256" key="2">
    <source>
        <dbReference type="ARBA" id="ARBA00023015"/>
    </source>
</evidence>
<dbReference type="GO" id="GO:0003700">
    <property type="term" value="F:DNA-binding transcription factor activity"/>
    <property type="evidence" value="ECO:0007669"/>
    <property type="project" value="TreeGrafter"/>
</dbReference>
<proteinExistence type="predicted"/>
<dbReference type="GO" id="GO:0000976">
    <property type="term" value="F:transcription cis-regulatory region binding"/>
    <property type="evidence" value="ECO:0007669"/>
    <property type="project" value="TreeGrafter"/>
</dbReference>
<dbReference type="Proteomes" id="UP000004968">
    <property type="component" value="Unassembled WGS sequence"/>
</dbReference>
<keyword evidence="4" id="KW-0804">Transcription</keyword>
<dbReference type="EMBL" id="ACIO01000277">
    <property type="protein sequence ID" value="EFC98425.1"/>
    <property type="molecule type" value="Genomic_DNA"/>
</dbReference>
<dbReference type="InterPro" id="IPR001761">
    <property type="entry name" value="Peripla_BP/Lac1_sug-bd_dom"/>
</dbReference>
<gene>
    <name evidence="6" type="ORF">CLOSTHATH_03358</name>
</gene>
<dbReference type="SUPFAM" id="SSF47413">
    <property type="entry name" value="lambda repressor-like DNA-binding domains"/>
    <property type="match status" value="1"/>
</dbReference>
<dbReference type="PANTHER" id="PTHR30146">
    <property type="entry name" value="LACI-RELATED TRANSCRIPTIONAL REPRESSOR"/>
    <property type="match status" value="1"/>
</dbReference>
<keyword evidence="3" id="KW-0238">DNA-binding</keyword>
<dbReference type="PANTHER" id="PTHR30146:SF148">
    <property type="entry name" value="HTH-TYPE TRANSCRIPTIONAL REPRESSOR PURR-RELATED"/>
    <property type="match status" value="1"/>
</dbReference>
<feature type="non-terminal residue" evidence="6">
    <location>
        <position position="238"/>
    </location>
</feature>
<sequence>MGKQTLTIKDVAEACGVSIATVSRVLNDNYYVTPDIKNRVLDTVNRMGYIPNSAARGLKLNTSGIIGYITSDISNGYHIMIAKAVEDMIRPANYNLVVCSTGNNAEAERQYLKLLVGKNVDALVLNTCGENDKFILKLNQTLPMVLVNRRLNTPGFHGDFADCNNVLGMYLLTRELIDHGHRRIYLIEGPERLSNTAERLEGFSKAMEEIGMTEINSYPYRYHGDYSLESGIDAIRKL</sequence>
<dbReference type="InterPro" id="IPR000843">
    <property type="entry name" value="HTH_LacI"/>
</dbReference>
<comment type="caution">
    <text evidence="6">The sequence shown here is derived from an EMBL/GenBank/DDBJ whole genome shotgun (WGS) entry which is preliminary data.</text>
</comment>
<dbReference type="Pfam" id="PF00356">
    <property type="entry name" value="LacI"/>
    <property type="match status" value="1"/>
</dbReference>